<dbReference type="SUPFAM" id="SSF54211">
    <property type="entry name" value="Ribosomal protein S5 domain 2-like"/>
    <property type="match status" value="1"/>
</dbReference>
<dbReference type="Pfam" id="PF22042">
    <property type="entry name" value="EF-G_D2"/>
    <property type="match status" value="1"/>
</dbReference>
<dbReference type="CDD" id="cd01434">
    <property type="entry name" value="EFG_mtEFG1_IV"/>
    <property type="match status" value="1"/>
</dbReference>
<comment type="function">
    <text evidence="6">Catalyzes the GTP-dependent ribosomal translocation step during translation elongation. During this step, the ribosome changes from the pre-translocational (PRE) to the post-translocational (POST) state as the newly formed A-site-bound peptidyl-tRNA and P-site-bound deacylated tRNA move to the P and E sites, respectively. Catalyzes the coordinated movement of the two tRNA molecules, the mRNA and conformational changes in the ribosome.</text>
</comment>
<evidence type="ECO:0000256" key="2">
    <source>
        <dbReference type="ARBA" id="ARBA00022741"/>
    </source>
</evidence>
<reference evidence="10" key="1">
    <citation type="submission" date="2017-09" db="EMBL/GenBank/DDBJ databases">
        <title>Metaegenomics of thermophilic ammonia-oxidizing enrichment culture.</title>
        <authorList>
            <person name="Kato S."/>
            <person name="Suzuki K."/>
        </authorList>
    </citation>
    <scope>NUCLEOTIDE SEQUENCE [LARGE SCALE GENOMIC DNA]</scope>
</reference>
<dbReference type="InterPro" id="IPR000795">
    <property type="entry name" value="T_Tr_GTP-bd_dom"/>
</dbReference>
<dbReference type="GO" id="GO:0003924">
    <property type="term" value="F:GTPase activity"/>
    <property type="evidence" value="ECO:0007669"/>
    <property type="project" value="InterPro"/>
</dbReference>
<dbReference type="InterPro" id="IPR027417">
    <property type="entry name" value="P-loop_NTPase"/>
</dbReference>
<dbReference type="InterPro" id="IPR014721">
    <property type="entry name" value="Ribsml_uS5_D2-typ_fold_subgr"/>
</dbReference>
<dbReference type="PRINTS" id="PR00315">
    <property type="entry name" value="ELONGATNFCT"/>
</dbReference>
<evidence type="ECO:0000256" key="5">
    <source>
        <dbReference type="ARBA" id="ARBA00023134"/>
    </source>
</evidence>
<dbReference type="Pfam" id="PF03764">
    <property type="entry name" value="EFG_IV"/>
    <property type="match status" value="1"/>
</dbReference>
<feature type="binding site" evidence="6">
    <location>
        <begin position="18"/>
        <end position="25"/>
    </location>
    <ligand>
        <name>GTP</name>
        <dbReference type="ChEBI" id="CHEBI:37565"/>
    </ligand>
</feature>
<dbReference type="SUPFAM" id="SSF54980">
    <property type="entry name" value="EF-G C-terminal domain-like"/>
    <property type="match status" value="2"/>
</dbReference>
<dbReference type="FunFam" id="3.40.50.300:FF:000029">
    <property type="entry name" value="Elongation factor G"/>
    <property type="match status" value="1"/>
</dbReference>
<dbReference type="InterPro" id="IPR041095">
    <property type="entry name" value="EFG_II"/>
</dbReference>
<dbReference type="InterPro" id="IPR000640">
    <property type="entry name" value="EFG_V-like"/>
</dbReference>
<dbReference type="CDD" id="cd16262">
    <property type="entry name" value="EFG_III"/>
    <property type="match status" value="1"/>
</dbReference>
<dbReference type="Proteomes" id="UP000236173">
    <property type="component" value="Unassembled WGS sequence"/>
</dbReference>
<comment type="caution">
    <text evidence="9">The sequence shown here is derived from an EMBL/GenBank/DDBJ whole genome shotgun (WGS) entry which is preliminary data.</text>
</comment>
<feature type="domain" description="Tr-type G" evidence="8">
    <location>
        <begin position="9"/>
        <end position="289"/>
    </location>
</feature>
<dbReference type="GO" id="GO:0005737">
    <property type="term" value="C:cytoplasm"/>
    <property type="evidence" value="ECO:0007669"/>
    <property type="project" value="UniProtKB-SubCell"/>
</dbReference>
<proteinExistence type="inferred from homology"/>
<dbReference type="Pfam" id="PF00679">
    <property type="entry name" value="EFG_C"/>
    <property type="match status" value="1"/>
</dbReference>
<dbReference type="HAMAP" id="MF_00054_B">
    <property type="entry name" value="EF_G_EF_2_B"/>
    <property type="match status" value="1"/>
</dbReference>
<dbReference type="InterPro" id="IPR053905">
    <property type="entry name" value="EF-G-like_DII"/>
</dbReference>
<dbReference type="CDD" id="cd04088">
    <property type="entry name" value="EFG_mtEFG_II"/>
    <property type="match status" value="1"/>
</dbReference>
<comment type="similarity">
    <text evidence="1 6">Belongs to the TRAFAC class translation factor GTPase superfamily. Classic translation factor GTPase family. EF-G/EF-2 subfamily.</text>
</comment>
<evidence type="ECO:0000313" key="9">
    <source>
        <dbReference type="EMBL" id="GBC99245.1"/>
    </source>
</evidence>
<feature type="binding site" evidence="6">
    <location>
        <begin position="88"/>
        <end position="92"/>
    </location>
    <ligand>
        <name>GTP</name>
        <dbReference type="ChEBI" id="CHEBI:37565"/>
    </ligand>
</feature>
<dbReference type="PANTHER" id="PTHR43261:SF1">
    <property type="entry name" value="RIBOSOME-RELEASING FACTOR 2, MITOCHONDRIAL"/>
    <property type="match status" value="1"/>
</dbReference>
<dbReference type="Gene3D" id="3.40.50.300">
    <property type="entry name" value="P-loop containing nucleotide triphosphate hydrolases"/>
    <property type="match status" value="1"/>
</dbReference>
<evidence type="ECO:0000256" key="4">
    <source>
        <dbReference type="ARBA" id="ARBA00022917"/>
    </source>
</evidence>
<dbReference type="NCBIfam" id="NF009381">
    <property type="entry name" value="PRK12740.1-5"/>
    <property type="match status" value="1"/>
</dbReference>
<dbReference type="InterPro" id="IPR004540">
    <property type="entry name" value="Transl_elong_EFG/EF2"/>
</dbReference>
<dbReference type="FunFam" id="2.40.30.10:FF:000006">
    <property type="entry name" value="Elongation factor G"/>
    <property type="match status" value="1"/>
</dbReference>
<dbReference type="SUPFAM" id="SSF52540">
    <property type="entry name" value="P-loop containing nucleoside triphosphate hydrolases"/>
    <property type="match status" value="1"/>
</dbReference>
<dbReference type="GO" id="GO:0032790">
    <property type="term" value="P:ribosome disassembly"/>
    <property type="evidence" value="ECO:0007669"/>
    <property type="project" value="TreeGrafter"/>
</dbReference>
<dbReference type="FunFam" id="3.30.70.870:FF:000001">
    <property type="entry name" value="Elongation factor G"/>
    <property type="match status" value="1"/>
</dbReference>
<dbReference type="SMART" id="SM00889">
    <property type="entry name" value="EFG_IV"/>
    <property type="match status" value="1"/>
</dbReference>
<evidence type="ECO:0000259" key="8">
    <source>
        <dbReference type="PROSITE" id="PS51722"/>
    </source>
</evidence>
<dbReference type="PROSITE" id="PS51722">
    <property type="entry name" value="G_TR_2"/>
    <property type="match status" value="1"/>
</dbReference>
<name>A0A2H5XDJ6_9BACT</name>
<dbReference type="InterPro" id="IPR005517">
    <property type="entry name" value="Transl_elong_EFG/EF2_IV"/>
</dbReference>
<dbReference type="FunFam" id="3.30.70.240:FF:000001">
    <property type="entry name" value="Elongation factor G"/>
    <property type="match status" value="1"/>
</dbReference>
<dbReference type="InterPro" id="IPR009000">
    <property type="entry name" value="Transl_B-barrel_sf"/>
</dbReference>
<evidence type="ECO:0000256" key="1">
    <source>
        <dbReference type="ARBA" id="ARBA00005870"/>
    </source>
</evidence>
<keyword evidence="2 6" id="KW-0547">Nucleotide-binding</keyword>
<keyword evidence="3 6" id="KW-0251">Elongation factor</keyword>
<comment type="subcellular location">
    <subcellularLocation>
        <location evidence="6">Cytoplasm</location>
    </subcellularLocation>
</comment>
<dbReference type="Gene3D" id="3.30.70.240">
    <property type="match status" value="1"/>
</dbReference>
<evidence type="ECO:0000256" key="7">
    <source>
        <dbReference type="NCBIfam" id="TIGR00484"/>
    </source>
</evidence>
<gene>
    <name evidence="9" type="primary">fusA_1</name>
    <name evidence="6" type="synonym">fusA</name>
    <name evidence="9" type="ORF">HRbin17_01767</name>
</gene>
<dbReference type="InterPro" id="IPR020568">
    <property type="entry name" value="Ribosomal_Su5_D2-typ_SF"/>
</dbReference>
<dbReference type="InterPro" id="IPR035647">
    <property type="entry name" value="EFG_III/V"/>
</dbReference>
<dbReference type="CDD" id="cd01886">
    <property type="entry name" value="EF-G"/>
    <property type="match status" value="1"/>
</dbReference>
<dbReference type="InterPro" id="IPR031157">
    <property type="entry name" value="G_TR_CS"/>
</dbReference>
<dbReference type="Pfam" id="PF14492">
    <property type="entry name" value="EFG_III"/>
    <property type="match status" value="1"/>
</dbReference>
<protein>
    <recommendedName>
        <fullName evidence="6 7">Elongation factor G</fullName>
        <shortName evidence="6">EF-G</shortName>
    </recommendedName>
</protein>
<dbReference type="Pfam" id="PF00009">
    <property type="entry name" value="GTP_EFTU"/>
    <property type="match status" value="1"/>
</dbReference>
<dbReference type="InterPro" id="IPR005225">
    <property type="entry name" value="Small_GTP-bd"/>
</dbReference>
<dbReference type="Gene3D" id="2.40.30.10">
    <property type="entry name" value="Translation factors"/>
    <property type="match status" value="1"/>
</dbReference>
<dbReference type="GO" id="GO:0003746">
    <property type="term" value="F:translation elongation factor activity"/>
    <property type="evidence" value="ECO:0007669"/>
    <property type="project" value="UniProtKB-UniRule"/>
</dbReference>
<dbReference type="InterPro" id="IPR047872">
    <property type="entry name" value="EFG_IV"/>
</dbReference>
<sequence length="712" mass="79892">MTDAKFPLDKTRNIGIAAHIDAGKTTTTERILFYTGRVHRIGSVDEGTATMDWMPQEKERGITIVAAATSCYWRRLRDQVLFRINIIDTPGHVDFTAEVERALRVLDGMVAVFCGVGGVEPQSETVWRQANKYRVPRIAFVNKLDRVGADFFVVVQQMRERLGTNPVPIQLPIGRESEFRGVVDLIEMRSIYWVDEFGTQMEFGPIPDEMREVVAEYRQRLVEVAAEQDDALMEAYFEQGDLTPEQIRQGLRKGTLSFRIVPVLCGSALRNKGIQPLLDAICDFLPSPLDIGVVQGTDPRTAEIVERRLTDEEPFCALAFKIQTDPYVGRLVYVRIYSGVLRKGEAVYNPAKDTNERVMRILRMHANYREDVDEARAGDIVAVVGPKVTMTGDTLCDRRSPILLERIEFPEPVIFRVIEAKDRAHEEKMVEALQKLTAEDPTLRLRYDQETGQLVLAGMGELQLEIVEDRLRREFNVQARLGRPQVAYRETIVREAIAEGRYIRQTGGRGQYGHVWLRLEPLPQGSGFEFINQITGGVIPSEFIPAVEAGVREAMETGVLAGYPVVDVRVTLFDGSYHEVDSSELAFKLAAQIAFKEACKQAGMILLEPIMALEVLIPREYLGDVLGDLTARRAKIKGVQELTGNAVMIEAEVPLAEVFGYATALRSLTQGRGSYTMRPSHYEPVPANLAERIILDRGYSVSHHATNLIGAR</sequence>
<feature type="binding site" evidence="6">
    <location>
        <begin position="142"/>
        <end position="145"/>
    </location>
    <ligand>
        <name>GTP</name>
        <dbReference type="ChEBI" id="CHEBI:37565"/>
    </ligand>
</feature>
<dbReference type="NCBIfam" id="TIGR00231">
    <property type="entry name" value="small_GTP"/>
    <property type="match status" value="1"/>
</dbReference>
<dbReference type="FunFam" id="3.30.230.10:FF:000003">
    <property type="entry name" value="Elongation factor G"/>
    <property type="match status" value="1"/>
</dbReference>
<dbReference type="EMBL" id="BEHT01000023">
    <property type="protein sequence ID" value="GBC99245.1"/>
    <property type="molecule type" value="Genomic_DNA"/>
</dbReference>
<dbReference type="PROSITE" id="PS00301">
    <property type="entry name" value="G_TR_1"/>
    <property type="match status" value="1"/>
</dbReference>
<dbReference type="InterPro" id="IPR035649">
    <property type="entry name" value="EFG_V"/>
</dbReference>
<dbReference type="GO" id="GO:0005525">
    <property type="term" value="F:GTP binding"/>
    <property type="evidence" value="ECO:0007669"/>
    <property type="project" value="UniProtKB-UniRule"/>
</dbReference>
<dbReference type="CDD" id="cd03713">
    <property type="entry name" value="EFG_mtEFG_C"/>
    <property type="match status" value="1"/>
</dbReference>
<dbReference type="SMART" id="SM00838">
    <property type="entry name" value="EFG_C"/>
    <property type="match status" value="1"/>
</dbReference>
<dbReference type="PANTHER" id="PTHR43261">
    <property type="entry name" value="TRANSLATION ELONGATION FACTOR G-RELATED"/>
    <property type="match status" value="1"/>
</dbReference>
<evidence type="ECO:0000313" key="10">
    <source>
        <dbReference type="Proteomes" id="UP000236173"/>
    </source>
</evidence>
<dbReference type="NCBIfam" id="TIGR00484">
    <property type="entry name" value="EF-G"/>
    <property type="match status" value="1"/>
</dbReference>
<keyword evidence="4 6" id="KW-0648">Protein biosynthesis</keyword>
<dbReference type="SUPFAM" id="SSF50447">
    <property type="entry name" value="Translation proteins"/>
    <property type="match status" value="1"/>
</dbReference>
<evidence type="ECO:0000256" key="3">
    <source>
        <dbReference type="ARBA" id="ARBA00022768"/>
    </source>
</evidence>
<accession>A0A2H5XDJ6</accession>
<keyword evidence="6" id="KW-0963">Cytoplasm</keyword>
<dbReference type="Gene3D" id="3.30.230.10">
    <property type="match status" value="1"/>
</dbReference>
<dbReference type="InterPro" id="IPR009022">
    <property type="entry name" value="EFG_III"/>
</dbReference>
<organism evidence="9 10">
    <name type="scientific">Candidatus Fervidibacter japonicus</name>
    <dbReference type="NCBI Taxonomy" id="2035412"/>
    <lineage>
        <taxon>Bacteria</taxon>
        <taxon>Candidatus Fervidibacterota</taxon>
        <taxon>Candidatus Fervidibacter</taxon>
    </lineage>
</organism>
<keyword evidence="5 6" id="KW-0342">GTP-binding</keyword>
<dbReference type="Gene3D" id="3.30.70.870">
    <property type="entry name" value="Elongation Factor G (Translational Gtpase), domain 3"/>
    <property type="match status" value="1"/>
</dbReference>
<dbReference type="AlphaFoldDB" id="A0A2H5XDJ6"/>
<evidence type="ECO:0000256" key="6">
    <source>
        <dbReference type="HAMAP-Rule" id="MF_00054"/>
    </source>
</evidence>